<name>A0A2J6TP67_9HELO</name>
<dbReference type="FunFam" id="3.40.50.720:FF:000261">
    <property type="entry name" value="NADPH-dependent 1-acyldihydroxyacetone phosphate reductase"/>
    <property type="match status" value="1"/>
</dbReference>
<dbReference type="GeneID" id="36584718"/>
<dbReference type="STRING" id="1095630.A0A2J6TP67"/>
<dbReference type="GO" id="GO:0005783">
    <property type="term" value="C:endoplasmic reticulum"/>
    <property type="evidence" value="ECO:0007669"/>
    <property type="project" value="TreeGrafter"/>
</dbReference>
<dbReference type="FunCoup" id="A0A2J6TP67">
    <property type="interactions" value="286"/>
</dbReference>
<reference evidence="5 6" key="1">
    <citation type="submission" date="2016-04" db="EMBL/GenBank/DDBJ databases">
        <title>A degradative enzymes factory behind the ericoid mycorrhizal symbiosis.</title>
        <authorList>
            <consortium name="DOE Joint Genome Institute"/>
            <person name="Martino E."/>
            <person name="Morin E."/>
            <person name="Grelet G."/>
            <person name="Kuo A."/>
            <person name="Kohler A."/>
            <person name="Daghino S."/>
            <person name="Barry K."/>
            <person name="Choi C."/>
            <person name="Cichocki N."/>
            <person name="Clum A."/>
            <person name="Copeland A."/>
            <person name="Hainaut M."/>
            <person name="Haridas S."/>
            <person name="Labutti K."/>
            <person name="Lindquist E."/>
            <person name="Lipzen A."/>
            <person name="Khouja H.-R."/>
            <person name="Murat C."/>
            <person name="Ohm R."/>
            <person name="Olson A."/>
            <person name="Spatafora J."/>
            <person name="Veneault-Fourrey C."/>
            <person name="Henrissat B."/>
            <person name="Grigoriev I."/>
            <person name="Martin F."/>
            <person name="Perotto S."/>
        </authorList>
    </citation>
    <scope>NUCLEOTIDE SEQUENCE [LARGE SCALE GENOMIC DNA]</scope>
    <source>
        <strain evidence="5 6">E</strain>
    </source>
</reference>
<proteinExistence type="inferred from homology"/>
<protein>
    <submittedName>
        <fullName evidence="5">NAD(P)-binding protein</fullName>
    </submittedName>
</protein>
<organism evidence="5 6">
    <name type="scientific">Hyaloscypha bicolor E</name>
    <dbReference type="NCBI Taxonomy" id="1095630"/>
    <lineage>
        <taxon>Eukaryota</taxon>
        <taxon>Fungi</taxon>
        <taxon>Dikarya</taxon>
        <taxon>Ascomycota</taxon>
        <taxon>Pezizomycotina</taxon>
        <taxon>Leotiomycetes</taxon>
        <taxon>Helotiales</taxon>
        <taxon>Hyaloscyphaceae</taxon>
        <taxon>Hyaloscypha</taxon>
        <taxon>Hyaloscypha bicolor</taxon>
    </lineage>
</organism>
<evidence type="ECO:0000256" key="3">
    <source>
        <dbReference type="RuleBase" id="RU000363"/>
    </source>
</evidence>
<evidence type="ECO:0000313" key="6">
    <source>
        <dbReference type="Proteomes" id="UP000235371"/>
    </source>
</evidence>
<dbReference type="GO" id="GO:0019433">
    <property type="term" value="P:triglyceride catabolic process"/>
    <property type="evidence" value="ECO:0007669"/>
    <property type="project" value="TreeGrafter"/>
</dbReference>
<dbReference type="OrthoDB" id="2102561at2759"/>
<dbReference type="EMBL" id="KZ613747">
    <property type="protein sequence ID" value="PMD64823.1"/>
    <property type="molecule type" value="Genomic_DNA"/>
</dbReference>
<evidence type="ECO:0000256" key="2">
    <source>
        <dbReference type="ARBA" id="ARBA00023002"/>
    </source>
</evidence>
<dbReference type="InParanoid" id="A0A2J6TP67"/>
<keyword evidence="6" id="KW-1185">Reference proteome</keyword>
<dbReference type="InterPro" id="IPR036291">
    <property type="entry name" value="NAD(P)-bd_dom_sf"/>
</dbReference>
<dbReference type="PANTHER" id="PTHR44169">
    <property type="entry name" value="NADPH-DEPENDENT 1-ACYLDIHYDROXYACETONE PHOSPHATE REDUCTASE"/>
    <property type="match status" value="1"/>
</dbReference>
<dbReference type="Gene3D" id="3.40.50.720">
    <property type="entry name" value="NAD(P)-binding Rossmann-like Domain"/>
    <property type="match status" value="1"/>
</dbReference>
<dbReference type="GO" id="GO:0000140">
    <property type="term" value="F:acylglycerone-phosphate reductase (NADP+) activity"/>
    <property type="evidence" value="ECO:0007669"/>
    <property type="project" value="TreeGrafter"/>
</dbReference>
<evidence type="ECO:0000256" key="4">
    <source>
        <dbReference type="SAM" id="Phobius"/>
    </source>
</evidence>
<dbReference type="Proteomes" id="UP000235371">
    <property type="component" value="Unassembled WGS sequence"/>
</dbReference>
<sequence>MTDVALITGCSRGGIGDALAQEFYHKGVRVFASARDLSKMQHLKAMGLDTVQLDVTSEESIQNAVRYIEKESGGKLDYLVNNAGVGYLTPLLDADLALAKNLFDTNFWSVLAMVKAFSPTIIAAKGKIINIGAVTGVMTQPYWGINCSCKAALHMLGDTLRVELAPFDVQVVTVIAGTINTTFFENQAKYLNVPENSLYQSVQSQINYSASAEEWRPWTEPSDFAAGVVANALKKKPKAWYWHGTKTFITWLAVTFLPYGFLDFKWLHMSGLNTLRKKT</sequence>
<evidence type="ECO:0000313" key="5">
    <source>
        <dbReference type="EMBL" id="PMD64823.1"/>
    </source>
</evidence>
<dbReference type="Pfam" id="PF00106">
    <property type="entry name" value="adh_short"/>
    <property type="match status" value="1"/>
</dbReference>
<dbReference type="SUPFAM" id="SSF51735">
    <property type="entry name" value="NAD(P)-binding Rossmann-fold domains"/>
    <property type="match status" value="1"/>
</dbReference>
<evidence type="ECO:0000256" key="1">
    <source>
        <dbReference type="ARBA" id="ARBA00006484"/>
    </source>
</evidence>
<keyword evidence="4" id="KW-0472">Membrane</keyword>
<dbReference type="AlphaFoldDB" id="A0A2J6TP67"/>
<dbReference type="RefSeq" id="XP_024741727.1">
    <property type="nucleotide sequence ID" value="XM_024876639.1"/>
</dbReference>
<comment type="similarity">
    <text evidence="1 3">Belongs to the short-chain dehydrogenases/reductases (SDR) family.</text>
</comment>
<dbReference type="GO" id="GO:0005811">
    <property type="term" value="C:lipid droplet"/>
    <property type="evidence" value="ECO:0007669"/>
    <property type="project" value="TreeGrafter"/>
</dbReference>
<accession>A0A2J6TP67</accession>
<keyword evidence="2" id="KW-0560">Oxidoreductase</keyword>
<dbReference type="InterPro" id="IPR002347">
    <property type="entry name" value="SDR_fam"/>
</dbReference>
<keyword evidence="4" id="KW-1133">Transmembrane helix</keyword>
<dbReference type="PRINTS" id="PR00081">
    <property type="entry name" value="GDHRDH"/>
</dbReference>
<gene>
    <name evidence="5" type="ORF">K444DRAFT_554153</name>
</gene>
<feature type="transmembrane region" description="Helical" evidence="4">
    <location>
        <begin position="240"/>
        <end position="262"/>
    </location>
</feature>
<dbReference type="PRINTS" id="PR00080">
    <property type="entry name" value="SDRFAMILY"/>
</dbReference>
<dbReference type="GO" id="GO:0006654">
    <property type="term" value="P:phosphatidic acid biosynthetic process"/>
    <property type="evidence" value="ECO:0007669"/>
    <property type="project" value="TreeGrafter"/>
</dbReference>
<keyword evidence="4" id="KW-0812">Transmembrane</keyword>
<dbReference type="CDD" id="cd05374">
    <property type="entry name" value="17beta-HSD-like_SDR_c"/>
    <property type="match status" value="1"/>
</dbReference>
<dbReference type="PANTHER" id="PTHR44169:SF3">
    <property type="entry name" value="SHORT-CHAIN DEHYDROGENASE SRDE"/>
    <property type="match status" value="1"/>
</dbReference>
<dbReference type="GO" id="GO:0004806">
    <property type="term" value="F:triacylglycerol lipase activity"/>
    <property type="evidence" value="ECO:0007669"/>
    <property type="project" value="TreeGrafter"/>
</dbReference>